<dbReference type="SMART" id="SM00343">
    <property type="entry name" value="ZnF_C2HC"/>
    <property type="match status" value="2"/>
</dbReference>
<feature type="compositionally biased region" description="Low complexity" evidence="2">
    <location>
        <begin position="67"/>
        <end position="83"/>
    </location>
</feature>
<dbReference type="PROSITE" id="PS50158">
    <property type="entry name" value="ZF_CCHC"/>
    <property type="match status" value="2"/>
</dbReference>
<dbReference type="Proteomes" id="UP001172457">
    <property type="component" value="Unassembled WGS sequence"/>
</dbReference>
<dbReference type="GO" id="GO:0003676">
    <property type="term" value="F:nucleic acid binding"/>
    <property type="evidence" value="ECO:0007669"/>
    <property type="project" value="InterPro"/>
</dbReference>
<feature type="compositionally biased region" description="Basic and acidic residues" evidence="2">
    <location>
        <begin position="306"/>
        <end position="347"/>
    </location>
</feature>
<keyword evidence="1" id="KW-0863">Zinc-finger</keyword>
<dbReference type="Pfam" id="PF19259">
    <property type="entry name" value="Ty3_capsid"/>
    <property type="match status" value="1"/>
</dbReference>
<evidence type="ECO:0000256" key="2">
    <source>
        <dbReference type="SAM" id="MobiDB-lite"/>
    </source>
</evidence>
<proteinExistence type="predicted"/>
<feature type="domain" description="CCHC-type" evidence="3">
    <location>
        <begin position="391"/>
        <end position="406"/>
    </location>
</feature>
<dbReference type="GO" id="GO:0008270">
    <property type="term" value="F:zinc ion binding"/>
    <property type="evidence" value="ECO:0007669"/>
    <property type="project" value="UniProtKB-KW"/>
</dbReference>
<evidence type="ECO:0000259" key="3">
    <source>
        <dbReference type="PROSITE" id="PS50158"/>
    </source>
</evidence>
<name>A0AA38SHC2_9ASTR</name>
<accession>A0AA38SHC2</accession>
<keyword evidence="1" id="KW-0479">Metal-binding</keyword>
<comment type="caution">
    <text evidence="4">The sequence shown here is derived from an EMBL/GenBank/DDBJ whole genome shotgun (WGS) entry which is preliminary data.</text>
</comment>
<organism evidence="4 5">
    <name type="scientific">Centaurea solstitialis</name>
    <name type="common">yellow star-thistle</name>
    <dbReference type="NCBI Taxonomy" id="347529"/>
    <lineage>
        <taxon>Eukaryota</taxon>
        <taxon>Viridiplantae</taxon>
        <taxon>Streptophyta</taxon>
        <taxon>Embryophyta</taxon>
        <taxon>Tracheophyta</taxon>
        <taxon>Spermatophyta</taxon>
        <taxon>Magnoliopsida</taxon>
        <taxon>eudicotyledons</taxon>
        <taxon>Gunneridae</taxon>
        <taxon>Pentapetalae</taxon>
        <taxon>asterids</taxon>
        <taxon>campanulids</taxon>
        <taxon>Asterales</taxon>
        <taxon>Asteraceae</taxon>
        <taxon>Carduoideae</taxon>
        <taxon>Cardueae</taxon>
        <taxon>Centaureinae</taxon>
        <taxon>Centaurea</taxon>
    </lineage>
</organism>
<dbReference type="PANTHER" id="PTHR15503">
    <property type="entry name" value="LDOC1 RELATED"/>
    <property type="match status" value="1"/>
</dbReference>
<evidence type="ECO:0000313" key="4">
    <source>
        <dbReference type="EMBL" id="KAJ9536200.1"/>
    </source>
</evidence>
<feature type="domain" description="CCHC-type" evidence="3">
    <location>
        <begin position="372"/>
        <end position="387"/>
    </location>
</feature>
<dbReference type="Pfam" id="PF00098">
    <property type="entry name" value="zf-CCHC"/>
    <property type="match status" value="2"/>
</dbReference>
<feature type="compositionally biased region" description="Polar residues" evidence="2">
    <location>
        <begin position="56"/>
        <end position="66"/>
    </location>
</feature>
<sequence>MSRRTQVMPSEEVEPNPNAQPNPVTRQRAATNRGRGRGQGRGGGRGGRTRAEVPTPSVQESLVAGSQGQAQAQAQAQAQPQVQNAEPITRAELAEEIARSLQAALPGIIAQLQAAGNVGNQNQNQNQNNRTEANLGNMGGTGCSYKTFTSCKPPEFQGFSDPIATMRWIKEMEVTFVTSKCAEGDKVAYATTMLKSEALFWWEMEKDSRGPENMSWEDFRGIFIEKFCPKSEVKQLEEEFLRLEQGKMTVREYTTSFIQKARFAEHQVSTEERKIESYIWGLSASIREFVQTMKPRTFQEAVDAAGVREREKKRQEEERGNLKRKWEDHSKEPRDTKPKSGLKKSDDEVSIPLCNKCNKRHPGECRYGSMTCYRCGKPGHTIRTCNETPTCFECGKSGHIRTNCPKLQRGSNDILSLTKGGGNGRKEIPQAKGRAYALTGCEERETSGEIPGRIIDETGKLKNQVRSVHVAKYLCTESVDVKCTCIVSYTSFKRNCDIFRP</sequence>
<evidence type="ECO:0000256" key="1">
    <source>
        <dbReference type="PROSITE-ProRule" id="PRU00047"/>
    </source>
</evidence>
<protein>
    <recommendedName>
        <fullName evidence="3">CCHC-type domain-containing protein</fullName>
    </recommendedName>
</protein>
<dbReference type="Gene3D" id="4.10.60.10">
    <property type="entry name" value="Zinc finger, CCHC-type"/>
    <property type="match status" value="1"/>
</dbReference>
<keyword evidence="5" id="KW-1185">Reference proteome</keyword>
<feature type="region of interest" description="Disordered" evidence="2">
    <location>
        <begin position="301"/>
        <end position="347"/>
    </location>
</feature>
<dbReference type="SUPFAM" id="SSF57756">
    <property type="entry name" value="Retrovirus zinc finger-like domains"/>
    <property type="match status" value="1"/>
</dbReference>
<dbReference type="AlphaFoldDB" id="A0AA38SHC2"/>
<dbReference type="InterPro" id="IPR001878">
    <property type="entry name" value="Znf_CCHC"/>
</dbReference>
<feature type="region of interest" description="Disordered" evidence="2">
    <location>
        <begin position="1"/>
        <end position="83"/>
    </location>
</feature>
<reference evidence="4" key="1">
    <citation type="submission" date="2023-03" db="EMBL/GenBank/DDBJ databases">
        <title>Chromosome-scale reference genome and RAD-based genetic map of yellow starthistle (Centaurea solstitialis) reveal putative structural variation and QTLs associated with invader traits.</title>
        <authorList>
            <person name="Reatini B."/>
            <person name="Cang F.A."/>
            <person name="Jiang Q."/>
            <person name="Mckibben M.T.W."/>
            <person name="Barker M.S."/>
            <person name="Rieseberg L.H."/>
            <person name="Dlugosch K.M."/>
        </authorList>
    </citation>
    <scope>NUCLEOTIDE SEQUENCE</scope>
    <source>
        <strain evidence="4">CAN-66</strain>
        <tissue evidence="4">Leaf</tissue>
    </source>
</reference>
<evidence type="ECO:0000313" key="5">
    <source>
        <dbReference type="Proteomes" id="UP001172457"/>
    </source>
</evidence>
<gene>
    <name evidence="4" type="ORF">OSB04_un000625</name>
</gene>
<feature type="compositionally biased region" description="Gly residues" evidence="2">
    <location>
        <begin position="37"/>
        <end position="46"/>
    </location>
</feature>
<dbReference type="InterPro" id="IPR032567">
    <property type="entry name" value="RTL1-rel"/>
</dbReference>
<dbReference type="InterPro" id="IPR036875">
    <property type="entry name" value="Znf_CCHC_sf"/>
</dbReference>
<dbReference type="EMBL" id="JARYMX010000046">
    <property type="protein sequence ID" value="KAJ9536200.1"/>
    <property type="molecule type" value="Genomic_DNA"/>
</dbReference>
<dbReference type="PANTHER" id="PTHR15503:SF42">
    <property type="entry name" value="ZINC FINGER, CCHC-TYPE, RETROTRANSPOSON GAG DOMAIN, ASPARTIC PEPTIDASE DOMAIN PROTEIN-RELATED"/>
    <property type="match status" value="1"/>
</dbReference>
<dbReference type="InterPro" id="IPR045358">
    <property type="entry name" value="Ty3_capsid"/>
</dbReference>
<keyword evidence="1" id="KW-0862">Zinc</keyword>